<dbReference type="EMBL" id="CADIKC010000001">
    <property type="protein sequence ID" value="CAB3638664.1"/>
    <property type="molecule type" value="Genomic_DNA"/>
</dbReference>
<proteinExistence type="predicted"/>
<dbReference type="AlphaFoldDB" id="A0A6J4ZPH8"/>
<gene>
    <name evidence="1" type="ORF">LMG24238_00076</name>
</gene>
<evidence type="ECO:0000313" key="1">
    <source>
        <dbReference type="EMBL" id="CAB3638664.1"/>
    </source>
</evidence>
<sequence length="199" mass="23311">MANRRCHNGHCACRPPIYMLIFRRASPPFAPTAKRRLFVRFPHESRRLAFEHKRQRWVDLCRTTLGPVRPRADFRHTWERTTKAKPPSPFAKAPPRRVRRPSTILATPSRANRVLSPYISFASFYWSAMREDTPVLRRKFARREYAIARLRVATARLIRADSEVEQARATYWVNAWASAIGNLHFHGFAEGRVGHKPRR</sequence>
<evidence type="ECO:0000313" key="2">
    <source>
        <dbReference type="Proteomes" id="UP000494255"/>
    </source>
</evidence>
<name>A0A6J4ZPH8_9BURK</name>
<organism evidence="1 2">
    <name type="scientific">Paraburkholderia sediminicola</name>
    <dbReference type="NCBI Taxonomy" id="458836"/>
    <lineage>
        <taxon>Bacteria</taxon>
        <taxon>Pseudomonadati</taxon>
        <taxon>Pseudomonadota</taxon>
        <taxon>Betaproteobacteria</taxon>
        <taxon>Burkholderiales</taxon>
        <taxon>Burkholderiaceae</taxon>
        <taxon>Paraburkholderia</taxon>
    </lineage>
</organism>
<reference evidence="1 2" key="1">
    <citation type="submission" date="2020-04" db="EMBL/GenBank/DDBJ databases">
        <authorList>
            <person name="De Canck E."/>
        </authorList>
    </citation>
    <scope>NUCLEOTIDE SEQUENCE [LARGE SCALE GENOMIC DNA]</scope>
    <source>
        <strain evidence="1 2">LMG 24238</strain>
    </source>
</reference>
<dbReference type="Proteomes" id="UP000494255">
    <property type="component" value="Unassembled WGS sequence"/>
</dbReference>
<protein>
    <submittedName>
        <fullName evidence="1">Uncharacterized protein</fullName>
    </submittedName>
</protein>
<accession>A0A6J4ZPH8</accession>
<keyword evidence="2" id="KW-1185">Reference proteome</keyword>